<gene>
    <name evidence="2" type="ORF">HPP92_027863</name>
</gene>
<dbReference type="Proteomes" id="UP000636800">
    <property type="component" value="Unassembled WGS sequence"/>
</dbReference>
<accession>A0A835PBB4</accession>
<protein>
    <submittedName>
        <fullName evidence="2">Uncharacterized protein</fullName>
    </submittedName>
</protein>
<dbReference type="AlphaFoldDB" id="A0A835PBB4"/>
<evidence type="ECO:0000256" key="1">
    <source>
        <dbReference type="SAM" id="MobiDB-lite"/>
    </source>
</evidence>
<keyword evidence="3" id="KW-1185">Reference proteome</keyword>
<sequence length="289" mass="31951">MAHLAINNEDLICYSVLANDKVKILDSDTVPRRDCATFYSNLDRILLAFAHVEGDWLSWKCFKAAKGSTKEGQGKGAVKRNKQKKTPAAGAGPKTAAVIEKTVQTTVQEVTVLALQVITILDQVGSGPPGVEAIRPRPVPPLLTQYPLSSACGSHTRVHPKPAPASVYPRPLRKGLDIVRADVFSGLDESKNAMAMVTEPLFALCCNYSRQRKTLSRCLRNLGMWCLEARIWFAIPVDRFLKWFDINTDISLSAFLNYTAPELVRSKFALLDVLLTFQFWLPCVPSSCS</sequence>
<feature type="region of interest" description="Disordered" evidence="1">
    <location>
        <begin position="69"/>
        <end position="94"/>
    </location>
</feature>
<evidence type="ECO:0000313" key="3">
    <source>
        <dbReference type="Proteomes" id="UP000636800"/>
    </source>
</evidence>
<name>A0A835PBB4_VANPL</name>
<comment type="caution">
    <text evidence="2">The sequence shown here is derived from an EMBL/GenBank/DDBJ whole genome shotgun (WGS) entry which is preliminary data.</text>
</comment>
<evidence type="ECO:0000313" key="2">
    <source>
        <dbReference type="EMBL" id="KAG0448368.1"/>
    </source>
</evidence>
<organism evidence="2 3">
    <name type="scientific">Vanilla planifolia</name>
    <name type="common">Vanilla</name>
    <dbReference type="NCBI Taxonomy" id="51239"/>
    <lineage>
        <taxon>Eukaryota</taxon>
        <taxon>Viridiplantae</taxon>
        <taxon>Streptophyta</taxon>
        <taxon>Embryophyta</taxon>
        <taxon>Tracheophyta</taxon>
        <taxon>Spermatophyta</taxon>
        <taxon>Magnoliopsida</taxon>
        <taxon>Liliopsida</taxon>
        <taxon>Asparagales</taxon>
        <taxon>Orchidaceae</taxon>
        <taxon>Vanilloideae</taxon>
        <taxon>Vanilleae</taxon>
        <taxon>Vanilla</taxon>
    </lineage>
</organism>
<proteinExistence type="predicted"/>
<reference evidence="2 3" key="1">
    <citation type="journal article" date="2020" name="Nat. Food">
        <title>A phased Vanilla planifolia genome enables genetic improvement of flavour and production.</title>
        <authorList>
            <person name="Hasing T."/>
            <person name="Tang H."/>
            <person name="Brym M."/>
            <person name="Khazi F."/>
            <person name="Huang T."/>
            <person name="Chambers A.H."/>
        </authorList>
    </citation>
    <scope>NUCLEOTIDE SEQUENCE [LARGE SCALE GENOMIC DNA]</scope>
    <source>
        <tissue evidence="2">Leaf</tissue>
    </source>
</reference>
<dbReference type="EMBL" id="JADCNL010000330">
    <property type="protein sequence ID" value="KAG0448368.1"/>
    <property type="molecule type" value="Genomic_DNA"/>
</dbReference>